<feature type="binding site" evidence="5">
    <location>
        <position position="149"/>
    </location>
    <ligand>
        <name>Zn(2+)</name>
        <dbReference type="ChEBI" id="CHEBI:29105"/>
        <note>structural</note>
    </ligand>
</feature>
<feature type="binding site" evidence="5">
    <location>
        <position position="132"/>
    </location>
    <ligand>
        <name>Zn(2+)</name>
        <dbReference type="ChEBI" id="CHEBI:29105"/>
        <note>structural</note>
    </ligand>
</feature>
<name>A0AAW6U032_9BACT</name>
<dbReference type="InterPro" id="IPR033690">
    <property type="entry name" value="Adenylat_kinase_CS"/>
</dbReference>
<dbReference type="GO" id="GO:0004017">
    <property type="term" value="F:AMP kinase activity"/>
    <property type="evidence" value="ECO:0007669"/>
    <property type="project" value="UniProtKB-UniRule"/>
</dbReference>
<dbReference type="GO" id="GO:0005737">
    <property type="term" value="C:cytoplasm"/>
    <property type="evidence" value="ECO:0007669"/>
    <property type="project" value="UniProtKB-SubCell"/>
</dbReference>
<dbReference type="InterPro" id="IPR000850">
    <property type="entry name" value="Adenylat/UMP-CMP_kin"/>
</dbReference>
<feature type="binding site" evidence="5">
    <location>
        <begin position="135"/>
        <end position="136"/>
    </location>
    <ligand>
        <name>ATP</name>
        <dbReference type="ChEBI" id="CHEBI:30616"/>
    </ligand>
</feature>
<dbReference type="PRINTS" id="PR00094">
    <property type="entry name" value="ADENYLTKNASE"/>
</dbReference>
<dbReference type="InterPro" id="IPR007862">
    <property type="entry name" value="Adenylate_kinase_lid-dom"/>
</dbReference>
<dbReference type="AlphaFoldDB" id="A0AAW6U032"/>
<evidence type="ECO:0000256" key="3">
    <source>
        <dbReference type="ARBA" id="ARBA00022741"/>
    </source>
</evidence>
<keyword evidence="10" id="KW-1185">Reference proteome</keyword>
<keyword evidence="5" id="KW-0479">Metal-binding</keyword>
<dbReference type="NCBIfam" id="NF001380">
    <property type="entry name" value="PRK00279.1-2"/>
    <property type="match status" value="1"/>
</dbReference>
<sequence length="215" mass="23157">MRVVLLGAPGAGKGTHCKKIVGRYGLLHLSSGDILRRERAEGSDLGKKAQGYMDAGTLVPDDLIVEMMSKAVKGAPDGGFVLDGFPRTVHQAEALDRSLAKDGSGIDVVVNLQVGDEIVVDRITGRRSCPKCGAVYHVKNMPPKQEGVCDHDGAALVQRPDDTADVVKNRLATYYEQTEPVVEYYKARRDVRDVPADGDADAVAAVLFEELDALR</sequence>
<feature type="binding site" evidence="5">
    <location>
        <position position="129"/>
    </location>
    <ligand>
        <name>Zn(2+)</name>
        <dbReference type="ChEBI" id="CHEBI:29105"/>
        <note>structural</note>
    </ligand>
</feature>
<proteinExistence type="inferred from homology"/>
<dbReference type="InterPro" id="IPR027417">
    <property type="entry name" value="P-loop_NTPase"/>
</dbReference>
<feature type="binding site" evidence="5">
    <location>
        <position position="36"/>
    </location>
    <ligand>
        <name>AMP</name>
        <dbReference type="ChEBI" id="CHEBI:456215"/>
    </ligand>
</feature>
<comment type="caution">
    <text evidence="9">The sequence shown here is derived from an EMBL/GenBank/DDBJ whole genome shotgun (WGS) entry which is preliminary data.</text>
</comment>
<evidence type="ECO:0000313" key="10">
    <source>
        <dbReference type="Proteomes" id="UP001431776"/>
    </source>
</evidence>
<dbReference type="NCBIfam" id="TIGR01351">
    <property type="entry name" value="adk"/>
    <property type="match status" value="1"/>
</dbReference>
<evidence type="ECO:0000259" key="8">
    <source>
        <dbReference type="Pfam" id="PF05191"/>
    </source>
</evidence>
<evidence type="ECO:0000256" key="1">
    <source>
        <dbReference type="ARBA" id="ARBA00022679"/>
    </source>
</evidence>
<dbReference type="HAMAP" id="MF_00235">
    <property type="entry name" value="Adenylate_kinase_Adk"/>
    <property type="match status" value="1"/>
</dbReference>
<keyword evidence="5 7" id="KW-0067">ATP-binding</keyword>
<keyword evidence="4 5" id="KW-0418">Kinase</keyword>
<comment type="catalytic activity">
    <reaction evidence="5 7">
        <text>AMP + ATP = 2 ADP</text>
        <dbReference type="Rhea" id="RHEA:12973"/>
        <dbReference type="ChEBI" id="CHEBI:30616"/>
        <dbReference type="ChEBI" id="CHEBI:456215"/>
        <dbReference type="ChEBI" id="CHEBI:456216"/>
        <dbReference type="EC" id="2.7.4.3"/>
    </reaction>
</comment>
<dbReference type="Pfam" id="PF00406">
    <property type="entry name" value="ADK"/>
    <property type="match status" value="1"/>
</dbReference>
<reference evidence="9" key="1">
    <citation type="submission" date="2023-05" db="EMBL/GenBank/DDBJ databases">
        <title>Anaerotaeda fermentans gen. nov., sp. nov., a novel anaerobic planctomycete of the new family within the order Sedimentisphaerales isolated from Taman Peninsula, Russia.</title>
        <authorList>
            <person name="Khomyakova M.A."/>
            <person name="Merkel A.Y."/>
            <person name="Slobodkin A.I."/>
        </authorList>
    </citation>
    <scope>NUCLEOTIDE SEQUENCE</scope>
    <source>
        <strain evidence="9">M17dextr</strain>
    </source>
</reference>
<dbReference type="InterPro" id="IPR006259">
    <property type="entry name" value="Adenyl_kin_sub"/>
</dbReference>
<dbReference type="EC" id="2.7.4.3" evidence="5 7"/>
<feature type="binding site" evidence="5">
    <location>
        <position position="31"/>
    </location>
    <ligand>
        <name>AMP</name>
        <dbReference type="ChEBI" id="CHEBI:456215"/>
    </ligand>
</feature>
<organism evidence="9 10">
    <name type="scientific">Anaerobaca lacustris</name>
    <dbReference type="NCBI Taxonomy" id="3044600"/>
    <lineage>
        <taxon>Bacteria</taxon>
        <taxon>Pseudomonadati</taxon>
        <taxon>Planctomycetota</taxon>
        <taxon>Phycisphaerae</taxon>
        <taxon>Sedimentisphaerales</taxon>
        <taxon>Anaerobacaceae</taxon>
        <taxon>Anaerobaca</taxon>
    </lineage>
</organism>
<keyword evidence="3 5" id="KW-0547">Nucleotide-binding</keyword>
<dbReference type="Proteomes" id="UP001431776">
    <property type="component" value="Unassembled WGS sequence"/>
</dbReference>
<feature type="binding site" evidence="5">
    <location>
        <position position="91"/>
    </location>
    <ligand>
        <name>AMP</name>
        <dbReference type="ChEBI" id="CHEBI:456215"/>
    </ligand>
</feature>
<keyword evidence="2 5" id="KW-0545">Nucleotide biosynthesis</keyword>
<evidence type="ECO:0000256" key="6">
    <source>
        <dbReference type="RuleBase" id="RU003330"/>
    </source>
</evidence>
<gene>
    <name evidence="5" type="primary">adk</name>
    <name evidence="9" type="ORF">QJ522_08915</name>
</gene>
<keyword evidence="5" id="KW-0862">Zinc</keyword>
<dbReference type="Pfam" id="PF05191">
    <property type="entry name" value="ADK_lid"/>
    <property type="match status" value="1"/>
</dbReference>
<dbReference type="RefSeq" id="WP_349244572.1">
    <property type="nucleotide sequence ID" value="NZ_JASCXX010000009.1"/>
</dbReference>
<feature type="binding site" evidence="5">
    <location>
        <position position="152"/>
    </location>
    <ligand>
        <name>Zn(2+)</name>
        <dbReference type="ChEBI" id="CHEBI:29105"/>
        <note>structural</note>
    </ligand>
</feature>
<dbReference type="GO" id="GO:0008270">
    <property type="term" value="F:zinc ion binding"/>
    <property type="evidence" value="ECO:0007669"/>
    <property type="project" value="UniProtKB-UniRule"/>
</dbReference>
<dbReference type="Gene3D" id="3.40.50.300">
    <property type="entry name" value="P-loop containing nucleotide triphosphate hydrolases"/>
    <property type="match status" value="1"/>
</dbReference>
<dbReference type="NCBIfam" id="NF001381">
    <property type="entry name" value="PRK00279.1-3"/>
    <property type="match status" value="1"/>
</dbReference>
<feature type="binding site" evidence="5">
    <location>
        <begin position="10"/>
        <end position="15"/>
    </location>
    <ligand>
        <name>ATP</name>
        <dbReference type="ChEBI" id="CHEBI:30616"/>
    </ligand>
</feature>
<dbReference type="GO" id="GO:0005524">
    <property type="term" value="F:ATP binding"/>
    <property type="evidence" value="ECO:0007669"/>
    <property type="project" value="UniProtKB-UniRule"/>
</dbReference>
<comment type="domain">
    <text evidence="5">Consists of three domains, a large central CORE domain and two small peripheral domains, NMPbind and LID, which undergo movements during catalysis. The LID domain closes over the site of phosphoryl transfer upon ATP binding. Assembling and dissambling the active center during each catalytic cycle provides an effective means to prevent ATP hydrolysis. Some bacteria have evolved a zinc-coordinating structure that stabilizes the LID domain.</text>
</comment>
<dbReference type="FunFam" id="3.40.50.300:FF:000106">
    <property type="entry name" value="Adenylate kinase mitochondrial"/>
    <property type="match status" value="1"/>
</dbReference>
<evidence type="ECO:0000313" key="9">
    <source>
        <dbReference type="EMBL" id="MDI6449163.1"/>
    </source>
</evidence>
<dbReference type="SUPFAM" id="SSF52540">
    <property type="entry name" value="P-loop containing nucleoside triphosphate hydrolases"/>
    <property type="match status" value="1"/>
</dbReference>
<dbReference type="GO" id="GO:0044209">
    <property type="term" value="P:AMP salvage"/>
    <property type="evidence" value="ECO:0007669"/>
    <property type="project" value="UniProtKB-UniRule"/>
</dbReference>
<dbReference type="PANTHER" id="PTHR23359">
    <property type="entry name" value="NUCLEOTIDE KINASE"/>
    <property type="match status" value="1"/>
</dbReference>
<comment type="similarity">
    <text evidence="5 6">Belongs to the adenylate kinase family.</text>
</comment>
<feature type="binding site" evidence="5">
    <location>
        <begin position="84"/>
        <end position="87"/>
    </location>
    <ligand>
        <name>AMP</name>
        <dbReference type="ChEBI" id="CHEBI:456215"/>
    </ligand>
</feature>
<feature type="region of interest" description="LID" evidence="5">
    <location>
        <begin position="125"/>
        <end position="162"/>
    </location>
</feature>
<accession>A0AAW6U032</accession>
<evidence type="ECO:0000256" key="4">
    <source>
        <dbReference type="ARBA" id="ARBA00022777"/>
    </source>
</evidence>
<comment type="pathway">
    <text evidence="5">Purine metabolism; AMP biosynthesis via salvage pathway; AMP from ADP: step 1/1.</text>
</comment>
<feature type="binding site" evidence="5">
    <location>
        <begin position="57"/>
        <end position="59"/>
    </location>
    <ligand>
        <name>AMP</name>
        <dbReference type="ChEBI" id="CHEBI:456215"/>
    </ligand>
</feature>
<feature type="binding site" evidence="5">
    <location>
        <position position="159"/>
    </location>
    <ligand>
        <name>AMP</name>
        <dbReference type="ChEBI" id="CHEBI:456215"/>
    </ligand>
</feature>
<dbReference type="CDD" id="cd01428">
    <property type="entry name" value="ADK"/>
    <property type="match status" value="1"/>
</dbReference>
<evidence type="ECO:0000256" key="7">
    <source>
        <dbReference type="RuleBase" id="RU003331"/>
    </source>
</evidence>
<keyword evidence="5" id="KW-0963">Cytoplasm</keyword>
<feature type="binding site" evidence="5">
    <location>
        <position position="198"/>
    </location>
    <ligand>
        <name>ATP</name>
        <dbReference type="ChEBI" id="CHEBI:30616"/>
    </ligand>
</feature>
<keyword evidence="1 5" id="KW-0808">Transferase</keyword>
<dbReference type="EMBL" id="JASCXX010000009">
    <property type="protein sequence ID" value="MDI6449163.1"/>
    <property type="molecule type" value="Genomic_DNA"/>
</dbReference>
<feature type="domain" description="Adenylate kinase active site lid" evidence="8">
    <location>
        <begin position="126"/>
        <end position="161"/>
    </location>
</feature>
<comment type="subunit">
    <text evidence="5 7">Monomer.</text>
</comment>
<evidence type="ECO:0000256" key="2">
    <source>
        <dbReference type="ARBA" id="ARBA00022727"/>
    </source>
</evidence>
<feature type="binding site" evidence="5">
    <location>
        <position position="170"/>
    </location>
    <ligand>
        <name>AMP</name>
        <dbReference type="ChEBI" id="CHEBI:456215"/>
    </ligand>
</feature>
<dbReference type="PROSITE" id="PS00113">
    <property type="entry name" value="ADENYLATE_KINASE"/>
    <property type="match status" value="1"/>
</dbReference>
<protein>
    <recommendedName>
        <fullName evidence="5 7">Adenylate kinase</fullName>
        <shortName evidence="5">AK</shortName>
        <ecNumber evidence="5 7">2.7.4.3</ecNumber>
    </recommendedName>
    <alternativeName>
        <fullName evidence="5">ATP-AMP transphosphorylase</fullName>
    </alternativeName>
    <alternativeName>
        <fullName evidence="5">ATP:AMP phosphotransferase</fullName>
    </alternativeName>
    <alternativeName>
        <fullName evidence="5">Adenylate monophosphate kinase</fullName>
    </alternativeName>
</protein>
<evidence type="ECO:0000256" key="5">
    <source>
        <dbReference type="HAMAP-Rule" id="MF_00235"/>
    </source>
</evidence>
<feature type="region of interest" description="NMP" evidence="5">
    <location>
        <begin position="30"/>
        <end position="59"/>
    </location>
</feature>
<feature type="binding site" evidence="5">
    <location>
        <position position="126"/>
    </location>
    <ligand>
        <name>ATP</name>
        <dbReference type="ChEBI" id="CHEBI:30616"/>
    </ligand>
</feature>
<comment type="function">
    <text evidence="5">Catalyzes the reversible transfer of the terminal phosphate group between ATP and AMP. Plays an important role in cellular energy homeostasis and in adenine nucleotide metabolism.</text>
</comment>
<comment type="subcellular location">
    <subcellularLocation>
        <location evidence="5 7">Cytoplasm</location>
    </subcellularLocation>
</comment>